<feature type="region of interest" description="Disordered" evidence="1">
    <location>
        <begin position="140"/>
        <end position="168"/>
    </location>
</feature>
<comment type="caution">
    <text evidence="2">The sequence shown here is derived from an EMBL/GenBank/DDBJ whole genome shotgun (WGS) entry which is preliminary data.</text>
</comment>
<evidence type="ECO:0000313" key="2">
    <source>
        <dbReference type="EMBL" id="MFB5266399.1"/>
    </source>
</evidence>
<name>A0ABV5AQB8_9BACL</name>
<reference evidence="2 3" key="1">
    <citation type="submission" date="2024-09" db="EMBL/GenBank/DDBJ databases">
        <title>Paenibacillus zeirhizospherea sp. nov., isolated from surface of the maize (Zea mays) roots in a horticulture field, Hungary.</title>
        <authorList>
            <person name="Marton D."/>
            <person name="Farkas M."/>
            <person name="Bedics A."/>
            <person name="Toth E."/>
            <person name="Tancsics A."/>
            <person name="Boka K."/>
            <person name="Maroti G."/>
            <person name="Kriszt B."/>
            <person name="Cserhati M."/>
        </authorList>
    </citation>
    <scope>NUCLEOTIDE SEQUENCE [LARGE SCALE GENOMIC DNA]</scope>
    <source>
        <strain evidence="2 3">KCTC 33519</strain>
    </source>
</reference>
<dbReference type="Gene3D" id="1.10.3450.10">
    <property type="entry name" value="TTHA0068-like"/>
    <property type="match status" value="1"/>
</dbReference>
<dbReference type="InterPro" id="IPR005500">
    <property type="entry name" value="DUF309"/>
</dbReference>
<sequence length="168" mass="19317">MAVNYPPLYIAYLVYFNRDRDYFECHEVLEELWLETGRNPLYKGLLQLAVGLFHFRNGNVRGAGMMLESALQKLKAAEEEALGIDTGRLVSETAHYTELLAAYEQTPFGFYDLTIRITAPELQREVDQASARIFPNIPQQVKPQRGAKHKEREIILASRRKEDSGRNE</sequence>
<accession>A0ABV5AQB8</accession>
<dbReference type="EMBL" id="JBHHMI010000004">
    <property type="protein sequence ID" value="MFB5266399.1"/>
    <property type="molecule type" value="Genomic_DNA"/>
</dbReference>
<dbReference type="InterPro" id="IPR023203">
    <property type="entry name" value="TTHA0068_sf"/>
</dbReference>
<dbReference type="PANTHER" id="PTHR34796">
    <property type="entry name" value="EXPRESSED PROTEIN"/>
    <property type="match status" value="1"/>
</dbReference>
<protein>
    <submittedName>
        <fullName evidence="2">DUF309 domain-containing protein</fullName>
    </submittedName>
</protein>
<dbReference type="Proteomes" id="UP001580346">
    <property type="component" value="Unassembled WGS sequence"/>
</dbReference>
<organism evidence="2 3">
    <name type="scientific">Paenibacillus enshidis</name>
    <dbReference type="NCBI Taxonomy" id="1458439"/>
    <lineage>
        <taxon>Bacteria</taxon>
        <taxon>Bacillati</taxon>
        <taxon>Bacillota</taxon>
        <taxon>Bacilli</taxon>
        <taxon>Bacillales</taxon>
        <taxon>Paenibacillaceae</taxon>
        <taxon>Paenibacillus</taxon>
    </lineage>
</organism>
<feature type="compositionally biased region" description="Basic and acidic residues" evidence="1">
    <location>
        <begin position="150"/>
        <end position="168"/>
    </location>
</feature>
<proteinExistence type="predicted"/>
<evidence type="ECO:0000313" key="3">
    <source>
        <dbReference type="Proteomes" id="UP001580346"/>
    </source>
</evidence>
<evidence type="ECO:0000256" key="1">
    <source>
        <dbReference type="SAM" id="MobiDB-lite"/>
    </source>
</evidence>
<dbReference type="Pfam" id="PF03745">
    <property type="entry name" value="DUF309"/>
    <property type="match status" value="1"/>
</dbReference>
<dbReference type="SUPFAM" id="SSF140663">
    <property type="entry name" value="TTHA0068-like"/>
    <property type="match status" value="1"/>
</dbReference>
<keyword evidence="3" id="KW-1185">Reference proteome</keyword>
<dbReference type="RefSeq" id="WP_375354096.1">
    <property type="nucleotide sequence ID" value="NZ_JBHHMI010000004.1"/>
</dbReference>
<dbReference type="PANTHER" id="PTHR34796:SF1">
    <property type="entry name" value="EXPRESSED PROTEIN"/>
    <property type="match status" value="1"/>
</dbReference>
<gene>
    <name evidence="2" type="ORF">ACE41H_06315</name>
</gene>